<organism evidence="2 3">
    <name type="scientific">Neolewinella aquimaris</name>
    <dbReference type="NCBI Taxonomy" id="1835722"/>
    <lineage>
        <taxon>Bacteria</taxon>
        <taxon>Pseudomonadati</taxon>
        <taxon>Bacteroidota</taxon>
        <taxon>Saprospiria</taxon>
        <taxon>Saprospirales</taxon>
        <taxon>Lewinellaceae</taxon>
        <taxon>Neolewinella</taxon>
    </lineage>
</organism>
<dbReference type="PROSITE" id="PS51257">
    <property type="entry name" value="PROKAR_LIPOPROTEIN"/>
    <property type="match status" value="1"/>
</dbReference>
<dbReference type="RefSeq" id="WP_183494933.1">
    <property type="nucleotide sequence ID" value="NZ_JACIFF010000002.1"/>
</dbReference>
<protein>
    <submittedName>
        <fullName evidence="2">Thiol-disulfide isomerase/thioredoxin</fullName>
    </submittedName>
</protein>
<dbReference type="GO" id="GO:0016491">
    <property type="term" value="F:oxidoreductase activity"/>
    <property type="evidence" value="ECO:0007669"/>
    <property type="project" value="InterPro"/>
</dbReference>
<dbReference type="InterPro" id="IPR036249">
    <property type="entry name" value="Thioredoxin-like_sf"/>
</dbReference>
<evidence type="ECO:0000259" key="1">
    <source>
        <dbReference type="PROSITE" id="PS51352"/>
    </source>
</evidence>
<sequence length="178" mass="20444">MRYPIFITLLLSMLGCQEPVPVASLGDIIAPSVAGEESLPIVYQHYDEIAPIFSQRNDTTYVINFWATWCKPCLEELPLLNSLQRQYDDAALRVVLVSLDTETRAIARIPEYLNRRGIDLPTIVLTDERPSWMRDLDGNWNGALPTTFIYRNDLRYIYRRNFRTLPDVQEAVAPLIGL</sequence>
<dbReference type="PANTHER" id="PTHR42852">
    <property type="entry name" value="THIOL:DISULFIDE INTERCHANGE PROTEIN DSBE"/>
    <property type="match status" value="1"/>
</dbReference>
<accession>A0A840E0N8</accession>
<feature type="domain" description="Thioredoxin" evidence="1">
    <location>
        <begin position="14"/>
        <end position="177"/>
    </location>
</feature>
<name>A0A840E0N8_9BACT</name>
<dbReference type="SUPFAM" id="SSF52833">
    <property type="entry name" value="Thioredoxin-like"/>
    <property type="match status" value="1"/>
</dbReference>
<dbReference type="Proteomes" id="UP000576209">
    <property type="component" value="Unassembled WGS sequence"/>
</dbReference>
<dbReference type="InterPro" id="IPR013766">
    <property type="entry name" value="Thioredoxin_domain"/>
</dbReference>
<gene>
    <name evidence="2" type="ORF">GGR28_001313</name>
</gene>
<keyword evidence="2" id="KW-0413">Isomerase</keyword>
<dbReference type="InterPro" id="IPR050553">
    <property type="entry name" value="Thioredoxin_ResA/DsbE_sf"/>
</dbReference>
<dbReference type="PANTHER" id="PTHR42852:SF13">
    <property type="entry name" value="PROTEIN DIPZ"/>
    <property type="match status" value="1"/>
</dbReference>
<dbReference type="AlphaFoldDB" id="A0A840E0N8"/>
<evidence type="ECO:0000313" key="2">
    <source>
        <dbReference type="EMBL" id="MBB4078700.1"/>
    </source>
</evidence>
<proteinExistence type="predicted"/>
<evidence type="ECO:0000313" key="3">
    <source>
        <dbReference type="Proteomes" id="UP000576209"/>
    </source>
</evidence>
<dbReference type="PROSITE" id="PS51352">
    <property type="entry name" value="THIOREDOXIN_2"/>
    <property type="match status" value="1"/>
</dbReference>
<dbReference type="Gene3D" id="3.40.30.10">
    <property type="entry name" value="Glutaredoxin"/>
    <property type="match status" value="1"/>
</dbReference>
<dbReference type="CDD" id="cd02966">
    <property type="entry name" value="TlpA_like_family"/>
    <property type="match status" value="1"/>
</dbReference>
<dbReference type="GO" id="GO:0016209">
    <property type="term" value="F:antioxidant activity"/>
    <property type="evidence" value="ECO:0007669"/>
    <property type="project" value="InterPro"/>
</dbReference>
<dbReference type="GO" id="GO:0016853">
    <property type="term" value="F:isomerase activity"/>
    <property type="evidence" value="ECO:0007669"/>
    <property type="project" value="UniProtKB-KW"/>
</dbReference>
<dbReference type="EMBL" id="JACIFF010000002">
    <property type="protein sequence ID" value="MBB4078700.1"/>
    <property type="molecule type" value="Genomic_DNA"/>
</dbReference>
<keyword evidence="3" id="KW-1185">Reference proteome</keyword>
<comment type="caution">
    <text evidence="2">The sequence shown here is derived from an EMBL/GenBank/DDBJ whole genome shotgun (WGS) entry which is preliminary data.</text>
</comment>
<reference evidence="2 3" key="1">
    <citation type="submission" date="2020-08" db="EMBL/GenBank/DDBJ databases">
        <title>Genomic Encyclopedia of Type Strains, Phase IV (KMG-IV): sequencing the most valuable type-strain genomes for metagenomic binning, comparative biology and taxonomic classification.</title>
        <authorList>
            <person name="Goeker M."/>
        </authorList>
    </citation>
    <scope>NUCLEOTIDE SEQUENCE [LARGE SCALE GENOMIC DNA]</scope>
    <source>
        <strain evidence="2 3">DSM 105137</strain>
    </source>
</reference>
<dbReference type="Pfam" id="PF00578">
    <property type="entry name" value="AhpC-TSA"/>
    <property type="match status" value="1"/>
</dbReference>
<dbReference type="InterPro" id="IPR000866">
    <property type="entry name" value="AhpC/TSA"/>
</dbReference>